<name>A0A1I4URV9_9PROT</name>
<dbReference type="OrthoDB" id="9793058at2"/>
<dbReference type="AlphaFoldDB" id="A0A1I4URV9"/>
<dbReference type="SUPFAM" id="SSF52788">
    <property type="entry name" value="Phosphotyrosine protein phosphatases I"/>
    <property type="match status" value="1"/>
</dbReference>
<proteinExistence type="predicted"/>
<dbReference type="InterPro" id="IPR023485">
    <property type="entry name" value="Ptyr_pPase"/>
</dbReference>
<keyword evidence="4" id="KW-1185">Reference proteome</keyword>
<dbReference type="EMBL" id="FOUB01000069">
    <property type="protein sequence ID" value="SFM91727.1"/>
    <property type="molecule type" value="Genomic_DNA"/>
</dbReference>
<reference evidence="4" key="1">
    <citation type="submission" date="2016-10" db="EMBL/GenBank/DDBJ databases">
        <authorList>
            <person name="Varghese N."/>
            <person name="Submissions S."/>
        </authorList>
    </citation>
    <scope>NUCLEOTIDE SEQUENCE [LARGE SCALE GENOMIC DNA]</scope>
    <source>
        <strain evidence="4">Nm44</strain>
    </source>
</reference>
<dbReference type="PANTHER" id="PTHR43428">
    <property type="entry name" value="ARSENATE REDUCTASE"/>
    <property type="match status" value="1"/>
</dbReference>
<dbReference type="Proteomes" id="UP000183287">
    <property type="component" value="Unassembled WGS sequence"/>
</dbReference>
<evidence type="ECO:0000313" key="3">
    <source>
        <dbReference type="EMBL" id="SFM91727.1"/>
    </source>
</evidence>
<feature type="domain" description="Phosphotyrosine protein phosphatase I" evidence="2">
    <location>
        <begin position="1"/>
        <end position="135"/>
    </location>
</feature>
<dbReference type="Gene3D" id="3.40.50.2300">
    <property type="match status" value="1"/>
</dbReference>
<gene>
    <name evidence="3" type="ORF">SAMN05421863_106915</name>
</gene>
<dbReference type="GO" id="GO:0046685">
    <property type="term" value="P:response to arsenic-containing substance"/>
    <property type="evidence" value="ECO:0007669"/>
    <property type="project" value="UniProtKB-KW"/>
</dbReference>
<dbReference type="InterPro" id="IPR036196">
    <property type="entry name" value="Ptyr_pPase_sf"/>
</dbReference>
<dbReference type="RefSeq" id="WP_074906803.1">
    <property type="nucleotide sequence ID" value="NZ_FOUB01000069.1"/>
</dbReference>
<organism evidence="3 4">
    <name type="scientific">Nitrosomonas communis</name>
    <dbReference type="NCBI Taxonomy" id="44574"/>
    <lineage>
        <taxon>Bacteria</taxon>
        <taxon>Pseudomonadati</taxon>
        <taxon>Pseudomonadota</taxon>
        <taxon>Betaproteobacteria</taxon>
        <taxon>Nitrosomonadales</taxon>
        <taxon>Nitrosomonadaceae</taxon>
        <taxon>Nitrosomonas</taxon>
    </lineage>
</organism>
<evidence type="ECO:0000313" key="4">
    <source>
        <dbReference type="Proteomes" id="UP000183287"/>
    </source>
</evidence>
<sequence>MNVMFLCTGNSCRSILAEATFNHLAPKGWHATSAGSQPTGDVHPRSLALLEREGISIEGLYSKSWESLPTNPDIVITVCSNAAGETCPTYLGPVVRTHWGVDDPAKATGTEEEINAAFTQAYHTLREGIETFLSLPLEELRQNPSALKTNLDHISIQKFKQSPTE</sequence>
<dbReference type="SMART" id="SM00226">
    <property type="entry name" value="LMWPc"/>
    <property type="match status" value="1"/>
</dbReference>
<dbReference type="Pfam" id="PF01451">
    <property type="entry name" value="LMWPc"/>
    <property type="match status" value="1"/>
</dbReference>
<evidence type="ECO:0000259" key="2">
    <source>
        <dbReference type="SMART" id="SM00226"/>
    </source>
</evidence>
<dbReference type="CDD" id="cd16345">
    <property type="entry name" value="LMWP_ArsC"/>
    <property type="match status" value="1"/>
</dbReference>
<keyword evidence="1" id="KW-0059">Arsenical resistance</keyword>
<accession>A0A1I4URV9</accession>
<dbReference type="PANTHER" id="PTHR43428:SF1">
    <property type="entry name" value="ARSENATE REDUCTASE"/>
    <property type="match status" value="1"/>
</dbReference>
<evidence type="ECO:0000256" key="1">
    <source>
        <dbReference type="ARBA" id="ARBA00022849"/>
    </source>
</evidence>
<protein>
    <submittedName>
        <fullName evidence="3">Arsenate reductase</fullName>
    </submittedName>
</protein>